<feature type="domain" description="Tyr recombinase" evidence="6">
    <location>
        <begin position="346"/>
        <end position="539"/>
    </location>
</feature>
<evidence type="ECO:0000313" key="9">
    <source>
        <dbReference type="Proteomes" id="UP001549321"/>
    </source>
</evidence>
<sequence length="547" mass="61245">MPLKMASPMKRKGSSLHQFRKRIPADLIGKVDGIDLQIPIGESFVTKRLSAKTDTIVMSLQTRDPSEARRRHTVVTAYLDSVWDGIRFGPARLNHKQVVALSGEVYRDLLTTFGDDPVSPDLWQSVMMDVASAQAGNILFIGTQEERRLAALERRYGYLVDRVLSRHALRIDRDSRERLLLESTRSLTQATFQLLKHAESDFTPDPEANRFPAFAPPERKAAPLPEPAPLPTTSLTGLVDAWWIEAKATGRKPSTYESYRNTMLKFVKHLGHDDASKVTPEDVIAFKDARLAEINPRNGKPISPKTVKGSDLAGLKVVFDWAVTNRKMATNPATDVTLKLGKERRTRPKGFTDAEAATILRHARDHRRGKERPTTFAAKRWVPWLCAYTGARVGEIAQLRKQDVRQEAERWIIHISPDAGTVKTDEARDVPLHLDLIDEGFIEFVKASKAGPLFLIPAQDGDVLGPLQGVKNRLGEFVREVVDDPRVQPNHGWRHRFKSVCRDMGVDPGVRDAIQGHAARTVADEYGEVSITAKAIAIDKLPRYVIK</sequence>
<dbReference type="InterPro" id="IPR044068">
    <property type="entry name" value="CB"/>
</dbReference>
<dbReference type="PROSITE" id="PS51898">
    <property type="entry name" value="TYR_RECOMBINASE"/>
    <property type="match status" value="1"/>
</dbReference>
<dbReference type="InterPro" id="IPR002104">
    <property type="entry name" value="Integrase_catalytic"/>
</dbReference>
<dbReference type="Proteomes" id="UP001549321">
    <property type="component" value="Unassembled WGS sequence"/>
</dbReference>
<name>A0ABV2R4P6_9HYPH</name>
<evidence type="ECO:0000256" key="1">
    <source>
        <dbReference type="ARBA" id="ARBA00008857"/>
    </source>
</evidence>
<dbReference type="InterPro" id="IPR050090">
    <property type="entry name" value="Tyrosine_recombinase_XerCD"/>
</dbReference>
<accession>A0ABV2R4P6</accession>
<keyword evidence="4" id="KW-0233">DNA recombination</keyword>
<dbReference type="InterPro" id="IPR010998">
    <property type="entry name" value="Integrase_recombinase_N"/>
</dbReference>
<keyword evidence="3 5" id="KW-0238">DNA-binding</keyword>
<evidence type="ECO:0000259" key="6">
    <source>
        <dbReference type="PROSITE" id="PS51898"/>
    </source>
</evidence>
<dbReference type="SUPFAM" id="SSF56349">
    <property type="entry name" value="DNA breaking-rejoining enzymes"/>
    <property type="match status" value="1"/>
</dbReference>
<dbReference type="PANTHER" id="PTHR30349:SF41">
    <property type="entry name" value="INTEGRASE_RECOMBINASE PROTEIN MJ0367-RELATED"/>
    <property type="match status" value="1"/>
</dbReference>
<dbReference type="PANTHER" id="PTHR30349">
    <property type="entry name" value="PHAGE INTEGRASE-RELATED"/>
    <property type="match status" value="1"/>
</dbReference>
<reference evidence="8 9" key="1">
    <citation type="submission" date="2024-06" db="EMBL/GenBank/DDBJ databases">
        <title>Sorghum-associated microbial communities from plants grown in Nebraska, USA.</title>
        <authorList>
            <person name="Schachtman D."/>
        </authorList>
    </citation>
    <scope>NUCLEOTIDE SEQUENCE [LARGE SCALE GENOMIC DNA]</scope>
    <source>
        <strain evidence="8 9">3207</strain>
    </source>
</reference>
<dbReference type="Gene3D" id="1.10.150.130">
    <property type="match status" value="1"/>
</dbReference>
<dbReference type="InterPro" id="IPR046668">
    <property type="entry name" value="DUF6538"/>
</dbReference>
<dbReference type="PROSITE" id="PS51900">
    <property type="entry name" value="CB"/>
    <property type="match status" value="1"/>
</dbReference>
<protein>
    <submittedName>
        <fullName evidence="8">Integrase</fullName>
    </submittedName>
</protein>
<dbReference type="InterPro" id="IPR011010">
    <property type="entry name" value="DNA_brk_join_enz"/>
</dbReference>
<evidence type="ECO:0000256" key="5">
    <source>
        <dbReference type="PROSITE-ProRule" id="PRU01248"/>
    </source>
</evidence>
<dbReference type="Pfam" id="PF20172">
    <property type="entry name" value="DUF6538"/>
    <property type="match status" value="1"/>
</dbReference>
<organism evidence="8 9">
    <name type="scientific">Kaistia defluvii</name>
    <dbReference type="NCBI Taxonomy" id="410841"/>
    <lineage>
        <taxon>Bacteria</taxon>
        <taxon>Pseudomonadati</taxon>
        <taxon>Pseudomonadota</taxon>
        <taxon>Alphaproteobacteria</taxon>
        <taxon>Hyphomicrobiales</taxon>
        <taxon>Kaistiaceae</taxon>
        <taxon>Kaistia</taxon>
    </lineage>
</organism>
<proteinExistence type="inferred from homology"/>
<keyword evidence="9" id="KW-1185">Reference proteome</keyword>
<evidence type="ECO:0000313" key="8">
    <source>
        <dbReference type="EMBL" id="MET4635621.1"/>
    </source>
</evidence>
<keyword evidence="2" id="KW-0229">DNA integration</keyword>
<evidence type="ECO:0000256" key="2">
    <source>
        <dbReference type="ARBA" id="ARBA00022908"/>
    </source>
</evidence>
<dbReference type="InterPro" id="IPR013762">
    <property type="entry name" value="Integrase-like_cat_sf"/>
</dbReference>
<evidence type="ECO:0000259" key="7">
    <source>
        <dbReference type="PROSITE" id="PS51900"/>
    </source>
</evidence>
<comment type="caution">
    <text evidence="8">The sequence shown here is derived from an EMBL/GenBank/DDBJ whole genome shotgun (WGS) entry which is preliminary data.</text>
</comment>
<comment type="similarity">
    <text evidence="1">Belongs to the 'phage' integrase family.</text>
</comment>
<dbReference type="Gene3D" id="1.10.443.10">
    <property type="entry name" value="Intergrase catalytic core"/>
    <property type="match status" value="1"/>
</dbReference>
<dbReference type="EMBL" id="JBEPSM010000003">
    <property type="protein sequence ID" value="MET4635621.1"/>
    <property type="molecule type" value="Genomic_DNA"/>
</dbReference>
<dbReference type="RefSeq" id="WP_354553130.1">
    <property type="nucleotide sequence ID" value="NZ_JBEPSM010000003.1"/>
</dbReference>
<feature type="domain" description="Core-binding (CB)" evidence="7">
    <location>
        <begin position="233"/>
        <end position="323"/>
    </location>
</feature>
<evidence type="ECO:0000256" key="4">
    <source>
        <dbReference type="ARBA" id="ARBA00023172"/>
    </source>
</evidence>
<evidence type="ECO:0000256" key="3">
    <source>
        <dbReference type="ARBA" id="ARBA00023125"/>
    </source>
</evidence>
<gene>
    <name evidence="8" type="ORF">ABIE08_003572</name>
</gene>